<dbReference type="Proteomes" id="UP000824469">
    <property type="component" value="Unassembled WGS sequence"/>
</dbReference>
<gene>
    <name evidence="1" type="ORF">KI387_042418</name>
</gene>
<proteinExistence type="predicted"/>
<dbReference type="EMBL" id="JAHRHJ020003150">
    <property type="protein sequence ID" value="KAH9292396.1"/>
    <property type="molecule type" value="Genomic_DNA"/>
</dbReference>
<evidence type="ECO:0000313" key="1">
    <source>
        <dbReference type="EMBL" id="KAH9292396.1"/>
    </source>
</evidence>
<name>A0AA38C4N3_TAXCH</name>
<feature type="non-terminal residue" evidence="1">
    <location>
        <position position="105"/>
    </location>
</feature>
<accession>A0AA38C4N3</accession>
<sequence length="105" mass="11958">MVAESFVEEDEETGIFKKMQKLILDPNHFVGHRNVFMVAQGLSVVNILSNSSSQFILHKEPMDLEERLLSMQYHIHVMDCGIQALSCGLDVEVENQGVKRPEKDK</sequence>
<protein>
    <submittedName>
        <fullName evidence="1">Uncharacterized protein</fullName>
    </submittedName>
</protein>
<evidence type="ECO:0000313" key="2">
    <source>
        <dbReference type="Proteomes" id="UP000824469"/>
    </source>
</evidence>
<dbReference type="AlphaFoldDB" id="A0AA38C4N3"/>
<reference evidence="1 2" key="1">
    <citation type="journal article" date="2021" name="Nat. Plants">
        <title>The Taxus genome provides insights into paclitaxel biosynthesis.</title>
        <authorList>
            <person name="Xiong X."/>
            <person name="Gou J."/>
            <person name="Liao Q."/>
            <person name="Li Y."/>
            <person name="Zhou Q."/>
            <person name="Bi G."/>
            <person name="Li C."/>
            <person name="Du R."/>
            <person name="Wang X."/>
            <person name="Sun T."/>
            <person name="Guo L."/>
            <person name="Liang H."/>
            <person name="Lu P."/>
            <person name="Wu Y."/>
            <person name="Zhang Z."/>
            <person name="Ro D.K."/>
            <person name="Shang Y."/>
            <person name="Huang S."/>
            <person name="Yan J."/>
        </authorList>
    </citation>
    <scope>NUCLEOTIDE SEQUENCE [LARGE SCALE GENOMIC DNA]</scope>
    <source>
        <strain evidence="1">Ta-2019</strain>
    </source>
</reference>
<comment type="caution">
    <text evidence="1">The sequence shown here is derived from an EMBL/GenBank/DDBJ whole genome shotgun (WGS) entry which is preliminary data.</text>
</comment>
<organism evidence="1 2">
    <name type="scientific">Taxus chinensis</name>
    <name type="common">Chinese yew</name>
    <name type="synonym">Taxus wallichiana var. chinensis</name>
    <dbReference type="NCBI Taxonomy" id="29808"/>
    <lineage>
        <taxon>Eukaryota</taxon>
        <taxon>Viridiplantae</taxon>
        <taxon>Streptophyta</taxon>
        <taxon>Embryophyta</taxon>
        <taxon>Tracheophyta</taxon>
        <taxon>Spermatophyta</taxon>
        <taxon>Pinopsida</taxon>
        <taxon>Pinidae</taxon>
        <taxon>Conifers II</taxon>
        <taxon>Cupressales</taxon>
        <taxon>Taxaceae</taxon>
        <taxon>Taxus</taxon>
    </lineage>
</organism>
<keyword evidence="2" id="KW-1185">Reference proteome</keyword>